<dbReference type="SUPFAM" id="SSF47336">
    <property type="entry name" value="ACP-like"/>
    <property type="match status" value="1"/>
</dbReference>
<dbReference type="Gene3D" id="3.40.50.12780">
    <property type="entry name" value="N-terminal domain of ligase-like"/>
    <property type="match status" value="1"/>
</dbReference>
<evidence type="ECO:0000313" key="6">
    <source>
        <dbReference type="Proteomes" id="UP000638560"/>
    </source>
</evidence>
<dbReference type="InterPro" id="IPR042099">
    <property type="entry name" value="ANL_N_sf"/>
</dbReference>
<dbReference type="Gene3D" id="3.30.300.30">
    <property type="match status" value="1"/>
</dbReference>
<dbReference type="PANTHER" id="PTHR45527">
    <property type="entry name" value="NONRIBOSOMAL PEPTIDE SYNTHETASE"/>
    <property type="match status" value="1"/>
</dbReference>
<gene>
    <name evidence="5" type="ORF">I0C86_38860</name>
</gene>
<dbReference type="Pfam" id="PF00668">
    <property type="entry name" value="Condensation"/>
    <property type="match status" value="2"/>
</dbReference>
<dbReference type="Proteomes" id="UP000638560">
    <property type="component" value="Unassembled WGS sequence"/>
</dbReference>
<dbReference type="InterPro" id="IPR025110">
    <property type="entry name" value="AMP-bd_C"/>
</dbReference>
<dbReference type="Gene3D" id="3.40.50.1820">
    <property type="entry name" value="alpha/beta hydrolase"/>
    <property type="match status" value="1"/>
</dbReference>
<evidence type="ECO:0000313" key="5">
    <source>
        <dbReference type="EMBL" id="MBF9134843.1"/>
    </source>
</evidence>
<feature type="non-terminal residue" evidence="5">
    <location>
        <position position="1"/>
    </location>
</feature>
<reference evidence="5 6" key="1">
    <citation type="submission" date="2020-11" db="EMBL/GenBank/DDBJ databases">
        <title>A novel isolate from a Black sea contaminated sediment with potential to produce alkanes: Plantactinospora alkalitolerans sp. nov.</title>
        <authorList>
            <person name="Carro L."/>
            <person name="Veyisoglu A."/>
            <person name="Guven K."/>
            <person name="Schumann P."/>
            <person name="Klenk H.-P."/>
            <person name="Sahin N."/>
        </authorList>
    </citation>
    <scope>NUCLEOTIDE SEQUENCE [LARGE SCALE GENOMIC DNA]</scope>
    <source>
        <strain evidence="5 6">S1510</strain>
    </source>
</reference>
<dbReference type="RefSeq" id="WP_196206314.1">
    <property type="nucleotide sequence ID" value="NZ_JADPUN010000393.1"/>
</dbReference>
<keyword evidence="2" id="KW-0596">Phosphopantetheine</keyword>
<dbReference type="EMBL" id="JADPUN010000393">
    <property type="protein sequence ID" value="MBF9134843.1"/>
    <property type="molecule type" value="Genomic_DNA"/>
</dbReference>
<dbReference type="CDD" id="cd19544">
    <property type="entry name" value="E-C_NRPS"/>
    <property type="match status" value="1"/>
</dbReference>
<dbReference type="CDD" id="cd05930">
    <property type="entry name" value="A_NRPS"/>
    <property type="match status" value="1"/>
</dbReference>
<dbReference type="Gene3D" id="3.30.559.10">
    <property type="entry name" value="Chloramphenicol acetyltransferase-like domain"/>
    <property type="match status" value="2"/>
</dbReference>
<dbReference type="InterPro" id="IPR029058">
    <property type="entry name" value="AB_hydrolase_fold"/>
</dbReference>
<dbReference type="PANTHER" id="PTHR45527:SF1">
    <property type="entry name" value="FATTY ACID SYNTHASE"/>
    <property type="match status" value="1"/>
</dbReference>
<dbReference type="Gene3D" id="3.30.559.30">
    <property type="entry name" value="Nonribosomal peptide synthetase, condensation domain"/>
    <property type="match status" value="2"/>
</dbReference>
<dbReference type="CDD" id="cd19540">
    <property type="entry name" value="LCL_NRPS-like"/>
    <property type="match status" value="1"/>
</dbReference>
<dbReference type="InterPro" id="IPR020845">
    <property type="entry name" value="AMP-binding_CS"/>
</dbReference>
<dbReference type="PROSITE" id="PS50075">
    <property type="entry name" value="CARRIER"/>
    <property type="match status" value="1"/>
</dbReference>
<dbReference type="SUPFAM" id="SSF56801">
    <property type="entry name" value="Acetyl-CoA synthetase-like"/>
    <property type="match status" value="2"/>
</dbReference>
<feature type="domain" description="Carrier" evidence="4">
    <location>
        <begin position="929"/>
        <end position="1003"/>
    </location>
</feature>
<dbReference type="NCBIfam" id="TIGR01733">
    <property type="entry name" value="AA-adenyl-dom"/>
    <property type="match status" value="1"/>
</dbReference>
<comment type="cofactor">
    <cofactor evidence="1">
        <name>pantetheine 4'-phosphate</name>
        <dbReference type="ChEBI" id="CHEBI:47942"/>
    </cofactor>
</comment>
<dbReference type="PROSITE" id="PS00455">
    <property type="entry name" value="AMP_BINDING"/>
    <property type="match status" value="2"/>
</dbReference>
<name>A0ABS0H9J6_9ACTN</name>
<dbReference type="SUPFAM" id="SSF52777">
    <property type="entry name" value="CoA-dependent acyltransferases"/>
    <property type="match status" value="4"/>
</dbReference>
<evidence type="ECO:0000256" key="3">
    <source>
        <dbReference type="ARBA" id="ARBA00022553"/>
    </source>
</evidence>
<protein>
    <submittedName>
        <fullName evidence="5">Amino acid adenylation domain-containing protein</fullName>
    </submittedName>
</protein>
<proteinExistence type="predicted"/>
<dbReference type="InterPro" id="IPR045851">
    <property type="entry name" value="AMP-bd_C_sf"/>
</dbReference>
<dbReference type="InterPro" id="IPR000873">
    <property type="entry name" value="AMP-dep_synth/lig_dom"/>
</dbReference>
<sequence>TRLPEDVNTTALAEALRDVIGRHESLRTTFAVADGEPYQRILDPDEAAVALEVVGVEPGELAGEVRAATEYAFDLAVELPVRATLFEAGSERVLALVMHHIAGDGWSTGPLNRDLAAAYEARVRGQVPVWEPLPVQYADYALWQRELLGTESDPDSLLSTQVAYWRAALAGAPEELVLPADRSRPTASSHQGFTASLRIPAEVHGRLAELARTENVTPFMVVQAALAVLLSRLGAGTDIPIGSAVAGRTDEALDDLVGFFVNTLVIRTDLSGDPGFRQVLGRVRETTLEALAHQDVPFERLVEELAPERSLSRHPLFQVMLTLQNIERTVLEIGGPQTGGGRRMSNRTAAAKFDLEFTLGEVFDGAGRPAGMSGMVTGAADLFDVVTVERLAQWLGRVLEMVTASPDLPVRAVDVVDPAERTLVLGTWNDTAASVADGTILDLFTTQVTTHPDVVAVTAGAASLTYAQLDARSDELAAGLVARGVGVESIVALLLPRGVEIVTAMLAVWKAGGAYVPVDPELPAERIGYVVADSGARLVLAADDVDVAGVPVLRLAELSDDAFTAGSFTAGSVPSVVSSAGLAYVIYTSGSTGRPKGVAVTHGSLVNLVSVFGPLLGVDAGVGVLQFASFGFDASVLDVGVSLAGGGTLVIAGERERAEPQLLGELPVQVASVVPSLLSVLTPDQLPAVRSMVVGAETVPEQLAGAWAPGRRLLHAYGPTESTVITALGLVDPDRSGPVPFGRPIANTRLYVLDDALAPVPIGVAGELYVAGAGLARGYVSQPGLTAERFVACPYTPGERMYRTGDLARWTEDGQLIFVGRADEQVKIRGFRIEPGEIETVLAQHPGIAQAAVLVRQDVPGDKRLVAYVVPTGDEVSGEQLKTFLAGQLPEYMVPAAFVNLPSLPLTVNGKLDRRALPAPEYTAGAGRPPASVQEELLCTAFADVLGIDTVGVDDSFFRLGGHSLLAVSLVERLRAVGLSVSVRALFESPTPAGLAASATATVQGSAPENLIPADTREITPAMLTLVELTEAEIDRVVATVDGGAANIADVYPLAPLQEGLLFHHLLAHGGDDVYVMTRVLEFDSRERLDEFARGLQMIVDRHDIYRTAIVWDGLPEPVQVVWRRAAFPVVERPLPTSQVPVGPVPADVVEDLVTAVGNRFDLGRAPLMDLHVAAVGDGRWLAVMRMHHIVQDHVGMDTMLDELRLIAAGRAGELAPALPFRNFVAQARAVPRAEHEQYFAELLRDVDEPTAPFGLLEAPGEGAAWDVAVTRMPEDLVSELRRVARSLGVSAATVLHVTWARVLGVLSGRDDVVFGTVLFGRMNAGEGADRVLGPFLNTLPVRVRTAGTGVREAVEAMRTQLAALLEHEHAPLTVAQQASGLPGDVPLFNSLFNFRHIATAPTGGERGGDEKARSESNSGIRNVLSRQWNTYPLTLFVNELGDAGLSIAVQGAAPVDPHTVAASLSIVLHRVVSALADTLDGKPDMDLRAIDVLDDEHRDRVLHVWNDTVGVVPGERVVDLFAGVVGADPDAVAVVADGVEVSYAALDARANRLARLLMQRGVGVESVVGLCLPRGAEMIAAILGVWKAGAAYLPVDPALPVERLAFLFDDSRPVVVLGTEEVLGDLPAGRVPLVAVDSPLTAVELSMLPDTAPTVTPVGGAVAYVMYTSGSSGAPKGVAVTQEALTNYVSGVSGRLD</sequence>
<evidence type="ECO:0000259" key="4">
    <source>
        <dbReference type="PROSITE" id="PS50075"/>
    </source>
</evidence>
<accession>A0ABS0H9J6</accession>
<comment type="caution">
    <text evidence="5">The sequence shown here is derived from an EMBL/GenBank/DDBJ whole genome shotgun (WGS) entry which is preliminary data.</text>
</comment>
<dbReference type="InterPro" id="IPR036736">
    <property type="entry name" value="ACP-like_sf"/>
</dbReference>
<dbReference type="SMART" id="SM00823">
    <property type="entry name" value="PKS_PP"/>
    <property type="match status" value="1"/>
</dbReference>
<keyword evidence="6" id="KW-1185">Reference proteome</keyword>
<dbReference type="InterPro" id="IPR001242">
    <property type="entry name" value="Condensation_dom"/>
</dbReference>
<dbReference type="Pfam" id="PF00501">
    <property type="entry name" value="AMP-binding"/>
    <property type="match status" value="2"/>
</dbReference>
<keyword evidence="3" id="KW-0597">Phosphoprotein</keyword>
<dbReference type="Gene3D" id="2.30.38.10">
    <property type="entry name" value="Luciferase, Domain 3"/>
    <property type="match status" value="1"/>
</dbReference>
<organism evidence="5 6">
    <name type="scientific">Plantactinospora alkalitolerans</name>
    <dbReference type="NCBI Taxonomy" id="2789879"/>
    <lineage>
        <taxon>Bacteria</taxon>
        <taxon>Bacillati</taxon>
        <taxon>Actinomycetota</taxon>
        <taxon>Actinomycetes</taxon>
        <taxon>Micromonosporales</taxon>
        <taxon>Micromonosporaceae</taxon>
        <taxon>Plantactinospora</taxon>
    </lineage>
</organism>
<evidence type="ECO:0000256" key="2">
    <source>
        <dbReference type="ARBA" id="ARBA00022450"/>
    </source>
</evidence>
<dbReference type="InterPro" id="IPR020806">
    <property type="entry name" value="PKS_PP-bd"/>
</dbReference>
<evidence type="ECO:0000256" key="1">
    <source>
        <dbReference type="ARBA" id="ARBA00001957"/>
    </source>
</evidence>
<feature type="non-terminal residue" evidence="5">
    <location>
        <position position="1698"/>
    </location>
</feature>
<dbReference type="InterPro" id="IPR023213">
    <property type="entry name" value="CAT-like_dom_sf"/>
</dbReference>
<dbReference type="Pfam" id="PF00550">
    <property type="entry name" value="PP-binding"/>
    <property type="match status" value="1"/>
</dbReference>
<dbReference type="Gene3D" id="3.40.50.980">
    <property type="match status" value="2"/>
</dbReference>
<dbReference type="InterPro" id="IPR009081">
    <property type="entry name" value="PP-bd_ACP"/>
</dbReference>
<dbReference type="Pfam" id="PF13193">
    <property type="entry name" value="AMP-binding_C"/>
    <property type="match status" value="1"/>
</dbReference>
<dbReference type="InterPro" id="IPR010071">
    <property type="entry name" value="AA_adenyl_dom"/>
</dbReference>